<evidence type="ECO:0000256" key="1">
    <source>
        <dbReference type="SAM" id="Phobius"/>
    </source>
</evidence>
<dbReference type="AlphaFoldDB" id="A0A412ENJ0"/>
<feature type="transmembrane region" description="Helical" evidence="1">
    <location>
        <begin position="132"/>
        <end position="152"/>
    </location>
</feature>
<keyword evidence="1" id="KW-0472">Membrane</keyword>
<proteinExistence type="predicted"/>
<dbReference type="EMBL" id="QRUH01000012">
    <property type="protein sequence ID" value="RGR47047.1"/>
    <property type="molecule type" value="Genomic_DNA"/>
</dbReference>
<keyword evidence="1" id="KW-0812">Transmembrane</keyword>
<keyword evidence="1" id="KW-1133">Transmembrane helix</keyword>
<name>A0A412ENJ0_9FIRM</name>
<gene>
    <name evidence="2" type="ORF">DWY46_13710</name>
</gene>
<evidence type="ECO:0000313" key="3">
    <source>
        <dbReference type="Proteomes" id="UP000285839"/>
    </source>
</evidence>
<accession>A0A412ENJ0</accession>
<organism evidence="2 3">
    <name type="scientific">Blautia obeum</name>
    <dbReference type="NCBI Taxonomy" id="40520"/>
    <lineage>
        <taxon>Bacteria</taxon>
        <taxon>Bacillati</taxon>
        <taxon>Bacillota</taxon>
        <taxon>Clostridia</taxon>
        <taxon>Lachnospirales</taxon>
        <taxon>Lachnospiraceae</taxon>
        <taxon>Blautia</taxon>
    </lineage>
</organism>
<comment type="caution">
    <text evidence="2">The sequence shown here is derived from an EMBL/GenBank/DDBJ whole genome shotgun (WGS) entry which is preliminary data.</text>
</comment>
<protein>
    <submittedName>
        <fullName evidence="2">Uncharacterized protein</fullName>
    </submittedName>
</protein>
<reference evidence="2 3" key="1">
    <citation type="submission" date="2018-08" db="EMBL/GenBank/DDBJ databases">
        <title>A genome reference for cultivated species of the human gut microbiota.</title>
        <authorList>
            <person name="Zou Y."/>
            <person name="Xue W."/>
            <person name="Luo G."/>
        </authorList>
    </citation>
    <scope>NUCLEOTIDE SEQUENCE [LARGE SCALE GENOMIC DNA]</scope>
    <source>
        <strain evidence="2 3">AF25-21</strain>
    </source>
</reference>
<sequence>MLKERAEEEQKKFRRKRRSVMSACTAVIEELHQAIVEQRNMEELEGLLWAGVLAYQGKTFYTLSGLEFSYMVKHKKNGDYSGELLISRKETSKTLTRSSVMLAFHKVLAEMKFKEINGAAYLLPPEYRGPKSIGQIFGISYIFSMFLEFGLIRTNEKDKIEKEKAEKVR</sequence>
<evidence type="ECO:0000313" key="2">
    <source>
        <dbReference type="EMBL" id="RGR47047.1"/>
    </source>
</evidence>
<dbReference type="Proteomes" id="UP000285839">
    <property type="component" value="Unassembled WGS sequence"/>
</dbReference>